<feature type="coiled-coil region" evidence="1">
    <location>
        <begin position="304"/>
        <end position="384"/>
    </location>
</feature>
<dbReference type="Gene3D" id="3.40.50.300">
    <property type="entry name" value="P-loop containing nucleotide triphosphate hydrolases"/>
    <property type="match status" value="1"/>
</dbReference>
<evidence type="ECO:0000313" key="4">
    <source>
        <dbReference type="Proteomes" id="UP000198407"/>
    </source>
</evidence>
<dbReference type="EMBL" id="FZOL01000005">
    <property type="protein sequence ID" value="SNS26404.1"/>
    <property type="molecule type" value="Genomic_DNA"/>
</dbReference>
<dbReference type="AlphaFoldDB" id="A0A239D3J5"/>
<organism evidence="3 4">
    <name type="scientific">Pseudomonas japonica</name>
    <dbReference type="NCBI Taxonomy" id="256466"/>
    <lineage>
        <taxon>Bacteria</taxon>
        <taxon>Pseudomonadati</taxon>
        <taxon>Pseudomonadota</taxon>
        <taxon>Gammaproteobacteria</taxon>
        <taxon>Pseudomonadales</taxon>
        <taxon>Pseudomonadaceae</taxon>
        <taxon>Pseudomonas</taxon>
    </lineage>
</organism>
<keyword evidence="1" id="KW-0175">Coiled coil</keyword>
<evidence type="ECO:0000259" key="2">
    <source>
        <dbReference type="Pfam" id="PF10088"/>
    </source>
</evidence>
<evidence type="ECO:0000256" key="1">
    <source>
        <dbReference type="SAM" id="Coils"/>
    </source>
</evidence>
<dbReference type="RefSeq" id="WP_042120806.1">
    <property type="nucleotide sequence ID" value="NZ_FZOL01000005.1"/>
</dbReference>
<reference evidence="4" key="1">
    <citation type="submission" date="2017-06" db="EMBL/GenBank/DDBJ databases">
        <authorList>
            <person name="Varghese N."/>
            <person name="Submissions S."/>
        </authorList>
    </citation>
    <scope>NUCLEOTIDE SEQUENCE [LARGE SCALE GENOMIC DNA]</scope>
    <source>
        <strain evidence="4">DSM 22348</strain>
    </source>
</reference>
<dbReference type="Pfam" id="PF10088">
    <property type="entry name" value="DUF2326"/>
    <property type="match status" value="1"/>
</dbReference>
<dbReference type="Proteomes" id="UP000198407">
    <property type="component" value="Unassembled WGS sequence"/>
</dbReference>
<evidence type="ECO:0000313" key="3">
    <source>
        <dbReference type="EMBL" id="SNS26404.1"/>
    </source>
</evidence>
<sequence>MLRIRKLYSEPQVFDPITFKDGINLILGETTENNVKTNGVGKSMAVEFINYGLLKRHEDSRVSLIPSESFPHSTLICLDFEISGKSITIKRSIENHKCPILNVDGKTIPFTDIEDATSYLTTLLFGSANDESIPSFRAMLGPLIRDERSEFKSIIKCFDTNKTIPPDYTPHLYLLNIDPKPYKQAKALLGEIDKIGKAITKSKENIVAITGKNVSEAKADLNELTSQVARIHVEIERLENIEGYDIVKDEIIEIETQLEEFRSRQAVIKTELSKIKLFRGDNYIDEGEVAELYNQFKAGLGDLIKKQIEEVTAFKKKIDNFQKTLIDGRRKELEDSLKEIDSNIIRLDRLYREKLSLIDQKGALKNLRQTIATYQKKVEDHASLSAFIKKHAEFEREKKEKANERDQLIFLLDSFVSNSSNVIDSLEQTILDIHEVVAGNRQSSFEVEITKKKEIVKFELRIYDDGSHSNEREKVFLYDIGLLTNAETGKRHPGLLIHDNIFDVDYDTLLKSLNYLSDSESALAHKQYILTLNSDKIYDADINSRLRLDLEGLKRAAFTKTARFLKTSYQELSS</sequence>
<keyword evidence="4" id="KW-1185">Reference proteome</keyword>
<dbReference type="OrthoDB" id="7888902at2"/>
<protein>
    <submittedName>
        <fullName evidence="3">Uncharacterized protein YydD, contains DUF2326 domain</fullName>
    </submittedName>
</protein>
<feature type="domain" description="DUF2326" evidence="2">
    <location>
        <begin position="435"/>
        <end position="545"/>
    </location>
</feature>
<dbReference type="InterPro" id="IPR027417">
    <property type="entry name" value="P-loop_NTPase"/>
</dbReference>
<dbReference type="STRING" id="1215104.GCA_000730585_05391"/>
<name>A0A239D3J5_9PSED</name>
<gene>
    <name evidence="3" type="ORF">SAMN05444352_105186</name>
</gene>
<proteinExistence type="predicted"/>
<accession>A0A239D3J5</accession>
<dbReference type="InterPro" id="IPR018760">
    <property type="entry name" value="DUF2326"/>
</dbReference>
<feature type="coiled-coil region" evidence="1">
    <location>
        <begin position="214"/>
        <end position="264"/>
    </location>
</feature>